<dbReference type="EMBL" id="RJKX01000016">
    <property type="protein sequence ID" value="ROP83777.1"/>
    <property type="molecule type" value="Genomic_DNA"/>
</dbReference>
<gene>
    <name evidence="6" type="ORF">EDC65_4426</name>
</gene>
<dbReference type="Proteomes" id="UP000278222">
    <property type="component" value="Unassembled WGS sequence"/>
</dbReference>
<dbReference type="Pfam" id="PF07690">
    <property type="entry name" value="MFS_1"/>
    <property type="match status" value="1"/>
</dbReference>
<feature type="transmembrane region" description="Helical" evidence="4">
    <location>
        <begin position="377"/>
        <end position="397"/>
    </location>
</feature>
<dbReference type="InterPro" id="IPR052952">
    <property type="entry name" value="MFS-Transporter"/>
</dbReference>
<dbReference type="InterPro" id="IPR011701">
    <property type="entry name" value="MFS"/>
</dbReference>
<feature type="transmembrane region" description="Helical" evidence="4">
    <location>
        <begin position="284"/>
        <end position="303"/>
    </location>
</feature>
<dbReference type="InterPro" id="IPR020846">
    <property type="entry name" value="MFS_dom"/>
</dbReference>
<feature type="transmembrane region" description="Helical" evidence="4">
    <location>
        <begin position="85"/>
        <end position="115"/>
    </location>
</feature>
<evidence type="ECO:0000313" key="6">
    <source>
        <dbReference type="EMBL" id="ROP83777.1"/>
    </source>
</evidence>
<dbReference type="PROSITE" id="PS50850">
    <property type="entry name" value="MFS"/>
    <property type="match status" value="1"/>
</dbReference>
<feature type="transmembrane region" description="Helical" evidence="4">
    <location>
        <begin position="352"/>
        <end position="371"/>
    </location>
</feature>
<organism evidence="6 7">
    <name type="scientific">Stella humosa</name>
    <dbReference type="NCBI Taxonomy" id="94"/>
    <lineage>
        <taxon>Bacteria</taxon>
        <taxon>Pseudomonadati</taxon>
        <taxon>Pseudomonadota</taxon>
        <taxon>Alphaproteobacteria</taxon>
        <taxon>Rhodospirillales</taxon>
        <taxon>Stellaceae</taxon>
        <taxon>Stella</taxon>
    </lineage>
</organism>
<dbReference type="InterPro" id="IPR036259">
    <property type="entry name" value="MFS_trans_sf"/>
</dbReference>
<keyword evidence="1 4" id="KW-0812">Transmembrane</keyword>
<keyword evidence="7" id="KW-1185">Reference proteome</keyword>
<keyword evidence="3 4" id="KW-0472">Membrane</keyword>
<sequence length="411" mass="41212">MMPAERPAAGSVIALTLTQQIAVSLAAATFPVLLPALSSDATGSGLGGDAAGVYAVALYGGAIVATFFCQAGFSTFGIASTSTLCVLLAGLALPALLPGTLAAVILAGIVIGIGYGPTTPASSSMILPFVAAGRANFLFSLRQTGAPLGVLCAGVLIPPLVGWIGWSDTVLIVAALVVIASLAGAAFARRLDKVLVRPAIDLRRTPRAVVAALRRRPLRRLISVSCLFAAMLATVNAYIPYSVATLGQTSLTVAGWAAAAAQVGAVAGRLFWGALADRIGAMGRVLAMLGLGMAAAVALVASIRPEWPVAGMLGASFLLGTTGAGWGGLVLAEVTRIVPRAEVGTATTALMIFNYVGVFIGPPLVAGALLATGSLRIALLVLTVGSLVGATIAWFGLAAEPPTPESGDHVP</sequence>
<dbReference type="PANTHER" id="PTHR23527:SF1">
    <property type="entry name" value="BLL3282 PROTEIN"/>
    <property type="match status" value="1"/>
</dbReference>
<evidence type="ECO:0000256" key="3">
    <source>
        <dbReference type="ARBA" id="ARBA00023136"/>
    </source>
</evidence>
<comment type="caution">
    <text evidence="6">The sequence shown here is derived from an EMBL/GenBank/DDBJ whole genome shotgun (WGS) entry which is preliminary data.</text>
</comment>
<feature type="transmembrane region" description="Helical" evidence="4">
    <location>
        <begin position="146"/>
        <end position="164"/>
    </location>
</feature>
<keyword evidence="2 4" id="KW-1133">Transmembrane helix</keyword>
<name>A0A3N1KX32_9PROT</name>
<feature type="transmembrane region" description="Helical" evidence="4">
    <location>
        <begin position="50"/>
        <end position="73"/>
    </location>
</feature>
<feature type="transmembrane region" description="Helical" evidence="4">
    <location>
        <begin position="221"/>
        <end position="241"/>
    </location>
</feature>
<accession>A0A3N1KX32</accession>
<feature type="transmembrane region" description="Helical" evidence="4">
    <location>
        <begin position="253"/>
        <end position="272"/>
    </location>
</feature>
<evidence type="ECO:0000256" key="2">
    <source>
        <dbReference type="ARBA" id="ARBA00022989"/>
    </source>
</evidence>
<feature type="transmembrane region" description="Helical" evidence="4">
    <location>
        <begin position="309"/>
        <end position="331"/>
    </location>
</feature>
<evidence type="ECO:0000256" key="4">
    <source>
        <dbReference type="SAM" id="Phobius"/>
    </source>
</evidence>
<dbReference type="Gene3D" id="1.20.1250.20">
    <property type="entry name" value="MFS general substrate transporter like domains"/>
    <property type="match status" value="2"/>
</dbReference>
<evidence type="ECO:0000259" key="5">
    <source>
        <dbReference type="PROSITE" id="PS50850"/>
    </source>
</evidence>
<feature type="transmembrane region" description="Helical" evidence="4">
    <location>
        <begin position="170"/>
        <end position="188"/>
    </location>
</feature>
<dbReference type="PANTHER" id="PTHR23527">
    <property type="entry name" value="BLL3282 PROTEIN"/>
    <property type="match status" value="1"/>
</dbReference>
<dbReference type="RefSeq" id="WP_123693605.1">
    <property type="nucleotide sequence ID" value="NZ_AP019700.1"/>
</dbReference>
<reference evidence="6 7" key="1">
    <citation type="submission" date="2018-11" db="EMBL/GenBank/DDBJ databases">
        <title>Genomic Encyclopedia of Type Strains, Phase IV (KMG-IV): sequencing the most valuable type-strain genomes for metagenomic binning, comparative biology and taxonomic classification.</title>
        <authorList>
            <person name="Goeker M."/>
        </authorList>
    </citation>
    <scope>NUCLEOTIDE SEQUENCE [LARGE SCALE GENOMIC DNA]</scope>
    <source>
        <strain evidence="6 7">DSM 5900</strain>
    </source>
</reference>
<feature type="domain" description="Major facilitator superfamily (MFS) profile" evidence="5">
    <location>
        <begin position="178"/>
        <end position="411"/>
    </location>
</feature>
<evidence type="ECO:0000313" key="7">
    <source>
        <dbReference type="Proteomes" id="UP000278222"/>
    </source>
</evidence>
<dbReference type="GO" id="GO:0022857">
    <property type="term" value="F:transmembrane transporter activity"/>
    <property type="evidence" value="ECO:0007669"/>
    <property type="project" value="InterPro"/>
</dbReference>
<dbReference type="AlphaFoldDB" id="A0A3N1KX32"/>
<protein>
    <submittedName>
        <fullName evidence="6">MFS transporter</fullName>
    </submittedName>
</protein>
<evidence type="ECO:0000256" key="1">
    <source>
        <dbReference type="ARBA" id="ARBA00022692"/>
    </source>
</evidence>
<dbReference type="SUPFAM" id="SSF103473">
    <property type="entry name" value="MFS general substrate transporter"/>
    <property type="match status" value="1"/>
</dbReference>
<proteinExistence type="predicted"/>